<feature type="transmembrane region" description="Helical" evidence="1">
    <location>
        <begin position="39"/>
        <end position="60"/>
    </location>
</feature>
<keyword evidence="4" id="KW-1185">Reference proteome</keyword>
<dbReference type="GO" id="GO:0008237">
    <property type="term" value="F:metallopeptidase activity"/>
    <property type="evidence" value="ECO:0007669"/>
    <property type="project" value="UniProtKB-KW"/>
</dbReference>
<feature type="transmembrane region" description="Helical" evidence="1">
    <location>
        <begin position="12"/>
        <end position="33"/>
    </location>
</feature>
<dbReference type="Proteomes" id="UP001209553">
    <property type="component" value="Unassembled WGS sequence"/>
</dbReference>
<keyword evidence="1" id="KW-1133">Transmembrane helix</keyword>
<evidence type="ECO:0000256" key="1">
    <source>
        <dbReference type="SAM" id="Phobius"/>
    </source>
</evidence>
<dbReference type="Pfam" id="PF02517">
    <property type="entry name" value="Rce1-like"/>
    <property type="match status" value="1"/>
</dbReference>
<keyword evidence="3" id="KW-0645">Protease</keyword>
<proteinExistence type="predicted"/>
<keyword evidence="1" id="KW-0812">Transmembrane</keyword>
<accession>A0ABT2QSW9</accession>
<feature type="transmembrane region" description="Helical" evidence="1">
    <location>
        <begin position="151"/>
        <end position="170"/>
    </location>
</feature>
<keyword evidence="3" id="KW-0378">Hydrolase</keyword>
<feature type="transmembrane region" description="Helical" evidence="1">
    <location>
        <begin position="81"/>
        <end position="100"/>
    </location>
</feature>
<dbReference type="EMBL" id="JAOPKZ010000021">
    <property type="protein sequence ID" value="MCU5747093.1"/>
    <property type="molecule type" value="Genomic_DNA"/>
</dbReference>
<dbReference type="RefSeq" id="WP_262856815.1">
    <property type="nucleotide sequence ID" value="NZ_JAOPKZ010000021.1"/>
</dbReference>
<reference evidence="3 4" key="1">
    <citation type="journal article" date="2023" name="Int. J. Syst. Evol. Microbiol.">
        <title>Streptococcus sciuri sp. nov., Staphylococcus marylandisciuri sp. nov. and Staphylococcus americanisciuri sp. nov., isolated from faeces of eastern grey squirrel (Sciurus carolinensis).</title>
        <authorList>
            <person name="Volokhov D.V."/>
            <person name="Zagorodnyaya T.A."/>
            <person name="Furtak V.A."/>
            <person name="Nattanmai G."/>
            <person name="Randall L."/>
            <person name="Jose S."/>
            <person name="Gao Y."/>
            <person name="Eisenberg T."/>
            <person name="Delmonte P."/>
            <person name="Blom J."/>
            <person name="Mitchell K.K."/>
        </authorList>
    </citation>
    <scope>NUCLEOTIDE SEQUENCE [LARGE SCALE GENOMIC DNA]</scope>
    <source>
        <strain evidence="3 4">SQ8-PEA</strain>
    </source>
</reference>
<sequence length="283" mass="32141">MKFFIVTLKIIGMSLLLFIISVFAQNLGILWHVFDLYTIEYVLHGVTYLAVAILLIKILVNKGLKKSLSYYRITSFRIYPLCLILGFFLPLTVVVVYYIFVPGNLIMTNYKSFKDYVEMLIEGILITGIVAPFVEEIVFRGVLLKYIEEKTNIVFAVIVTSILFSVVHLFNGELVGMDRYLLIIAGTLAGIMYATATYVYNSIWASILLHAFWNLWGLFTISNSKIGYGIFQYVINNNNILITGGDYGMDASLISISGYILITAILLFNKYINRDNSKEMNLL</sequence>
<feature type="transmembrane region" description="Helical" evidence="1">
    <location>
        <begin position="120"/>
        <end position="139"/>
    </location>
</feature>
<dbReference type="PANTHER" id="PTHR39430:SF1">
    <property type="entry name" value="PROTEASE"/>
    <property type="match status" value="1"/>
</dbReference>
<dbReference type="PANTHER" id="PTHR39430">
    <property type="entry name" value="MEMBRANE-ASSOCIATED PROTEASE-RELATED"/>
    <property type="match status" value="1"/>
</dbReference>
<name>A0ABT2QSW9_9STAP</name>
<protein>
    <submittedName>
        <fullName evidence="3">CPBP family intramembrane metalloprotease</fullName>
    </submittedName>
</protein>
<feature type="transmembrane region" description="Helical" evidence="1">
    <location>
        <begin position="182"/>
        <end position="200"/>
    </location>
</feature>
<evidence type="ECO:0000259" key="2">
    <source>
        <dbReference type="Pfam" id="PF02517"/>
    </source>
</evidence>
<feature type="transmembrane region" description="Helical" evidence="1">
    <location>
        <begin position="247"/>
        <end position="268"/>
    </location>
</feature>
<keyword evidence="3" id="KW-0482">Metalloprotease</keyword>
<dbReference type="InterPro" id="IPR003675">
    <property type="entry name" value="Rce1/LyrA-like_dom"/>
</dbReference>
<keyword evidence="1" id="KW-0472">Membrane</keyword>
<feature type="transmembrane region" description="Helical" evidence="1">
    <location>
        <begin position="212"/>
        <end position="235"/>
    </location>
</feature>
<gene>
    <name evidence="3" type="ORF">N9R04_10510</name>
</gene>
<evidence type="ECO:0000313" key="4">
    <source>
        <dbReference type="Proteomes" id="UP001209553"/>
    </source>
</evidence>
<organism evidence="3 4">
    <name type="scientific">Staphylococcus marylandisciuri</name>
    <dbReference type="NCBI Taxonomy" id="2981529"/>
    <lineage>
        <taxon>Bacteria</taxon>
        <taxon>Bacillati</taxon>
        <taxon>Bacillota</taxon>
        <taxon>Bacilli</taxon>
        <taxon>Bacillales</taxon>
        <taxon>Staphylococcaceae</taxon>
        <taxon>Staphylococcus</taxon>
    </lineage>
</organism>
<feature type="domain" description="CAAX prenyl protease 2/Lysostaphin resistance protein A-like" evidence="2">
    <location>
        <begin position="123"/>
        <end position="215"/>
    </location>
</feature>
<evidence type="ECO:0000313" key="3">
    <source>
        <dbReference type="EMBL" id="MCU5747093.1"/>
    </source>
</evidence>
<comment type="caution">
    <text evidence="3">The sequence shown here is derived from an EMBL/GenBank/DDBJ whole genome shotgun (WGS) entry which is preliminary data.</text>
</comment>